<dbReference type="Gene3D" id="3.30.565.10">
    <property type="entry name" value="Histidine kinase-like ATPase, C-terminal domain"/>
    <property type="match status" value="1"/>
</dbReference>
<keyword evidence="1 2" id="KW-0597">Phosphoprotein</keyword>
<dbReference type="OrthoDB" id="495350at2"/>
<dbReference type="RefSeq" id="WP_145190949.1">
    <property type="nucleotide sequence ID" value="NZ_CP036290.1"/>
</dbReference>
<dbReference type="PANTHER" id="PTHR43547">
    <property type="entry name" value="TWO-COMPONENT HISTIDINE KINASE"/>
    <property type="match status" value="1"/>
</dbReference>
<evidence type="ECO:0000256" key="4">
    <source>
        <dbReference type="SAM" id="Phobius"/>
    </source>
</evidence>
<dbReference type="SUPFAM" id="SSF55874">
    <property type="entry name" value="ATPase domain of HSP90 chaperone/DNA topoisomerase II/histidine kinase"/>
    <property type="match status" value="1"/>
</dbReference>
<dbReference type="PANTHER" id="PTHR43547:SF2">
    <property type="entry name" value="HYBRID SIGNAL TRANSDUCTION HISTIDINE KINASE C"/>
    <property type="match status" value="1"/>
</dbReference>
<name>A0A518D3Y2_9BACT</name>
<evidence type="ECO:0000259" key="6">
    <source>
        <dbReference type="PROSITE" id="PS50894"/>
    </source>
</evidence>
<dbReference type="PROSITE" id="PS50109">
    <property type="entry name" value="HIS_KIN"/>
    <property type="match status" value="1"/>
</dbReference>
<dbReference type="PROSITE" id="PS50894">
    <property type="entry name" value="HPT"/>
    <property type="match status" value="1"/>
</dbReference>
<accession>A0A518D3Y2</accession>
<evidence type="ECO:0000313" key="8">
    <source>
        <dbReference type="Proteomes" id="UP000319342"/>
    </source>
</evidence>
<feature type="compositionally biased region" description="Polar residues" evidence="3">
    <location>
        <begin position="597"/>
        <end position="611"/>
    </location>
</feature>
<reference evidence="7 8" key="1">
    <citation type="submission" date="2019-02" db="EMBL/GenBank/DDBJ databases">
        <title>Deep-cultivation of Planctomycetes and their phenomic and genomic characterization uncovers novel biology.</title>
        <authorList>
            <person name="Wiegand S."/>
            <person name="Jogler M."/>
            <person name="Boedeker C."/>
            <person name="Pinto D."/>
            <person name="Vollmers J."/>
            <person name="Rivas-Marin E."/>
            <person name="Kohn T."/>
            <person name="Peeters S.H."/>
            <person name="Heuer A."/>
            <person name="Rast P."/>
            <person name="Oberbeckmann S."/>
            <person name="Bunk B."/>
            <person name="Jeske O."/>
            <person name="Meyerdierks A."/>
            <person name="Storesund J.E."/>
            <person name="Kallscheuer N."/>
            <person name="Luecker S."/>
            <person name="Lage O.M."/>
            <person name="Pohl T."/>
            <person name="Merkel B.J."/>
            <person name="Hornburger P."/>
            <person name="Mueller R.-W."/>
            <person name="Bruemmer F."/>
            <person name="Labrenz M."/>
            <person name="Spormann A.M."/>
            <person name="Op den Camp H."/>
            <person name="Overmann J."/>
            <person name="Amann R."/>
            <person name="Jetten M.S.M."/>
            <person name="Mascher T."/>
            <person name="Medema M.H."/>
            <person name="Devos D.P."/>
            <person name="Kaster A.-K."/>
            <person name="Ovreas L."/>
            <person name="Rohde M."/>
            <person name="Galperin M.Y."/>
            <person name="Jogler C."/>
        </authorList>
    </citation>
    <scope>NUCLEOTIDE SEQUENCE [LARGE SCALE GENOMIC DNA]</scope>
    <source>
        <strain evidence="7 8">Pla163</strain>
    </source>
</reference>
<evidence type="ECO:0000313" key="7">
    <source>
        <dbReference type="EMBL" id="QDU86185.1"/>
    </source>
</evidence>
<dbReference type="InterPro" id="IPR003594">
    <property type="entry name" value="HATPase_dom"/>
</dbReference>
<dbReference type="InterPro" id="IPR036641">
    <property type="entry name" value="HPT_dom_sf"/>
</dbReference>
<gene>
    <name evidence="7" type="primary">barA</name>
    <name evidence="7" type="ORF">Pla163_33350</name>
</gene>
<dbReference type="InterPro" id="IPR036890">
    <property type="entry name" value="HATPase_C_sf"/>
</dbReference>
<dbReference type="AlphaFoldDB" id="A0A518D3Y2"/>
<feature type="region of interest" description="Disordered" evidence="3">
    <location>
        <begin position="573"/>
        <end position="623"/>
    </location>
</feature>
<dbReference type="Pfam" id="PF01627">
    <property type="entry name" value="Hpt"/>
    <property type="match status" value="1"/>
</dbReference>
<evidence type="ECO:0000259" key="5">
    <source>
        <dbReference type="PROSITE" id="PS50109"/>
    </source>
</evidence>
<keyword evidence="4" id="KW-1133">Transmembrane helix</keyword>
<dbReference type="EC" id="2.7.13.3" evidence="7"/>
<dbReference type="Gene3D" id="1.20.120.160">
    <property type="entry name" value="HPT domain"/>
    <property type="match status" value="1"/>
</dbReference>
<protein>
    <submittedName>
        <fullName evidence="7">Signal transduction histidine-protein kinase BarA</fullName>
        <ecNumber evidence="7">2.7.13.3</ecNumber>
    </submittedName>
</protein>
<evidence type="ECO:0000256" key="3">
    <source>
        <dbReference type="SAM" id="MobiDB-lite"/>
    </source>
</evidence>
<feature type="domain" description="HPt" evidence="6">
    <location>
        <begin position="644"/>
        <end position="739"/>
    </location>
</feature>
<keyword evidence="8" id="KW-1185">Reference proteome</keyword>
<keyword evidence="4" id="KW-0812">Transmembrane</keyword>
<feature type="modified residue" description="Phosphohistidine" evidence="2">
    <location>
        <position position="683"/>
    </location>
</feature>
<dbReference type="Proteomes" id="UP000319342">
    <property type="component" value="Chromosome"/>
</dbReference>
<feature type="compositionally biased region" description="Basic and acidic residues" evidence="3">
    <location>
        <begin position="579"/>
        <end position="594"/>
    </location>
</feature>
<dbReference type="InterPro" id="IPR008207">
    <property type="entry name" value="Sig_transdc_His_kin_Hpt_dom"/>
</dbReference>
<dbReference type="EMBL" id="CP036290">
    <property type="protein sequence ID" value="QDU86185.1"/>
    <property type="molecule type" value="Genomic_DNA"/>
</dbReference>
<keyword evidence="7" id="KW-0418">Kinase</keyword>
<evidence type="ECO:0000256" key="1">
    <source>
        <dbReference type="ARBA" id="ARBA00022553"/>
    </source>
</evidence>
<dbReference type="SMART" id="SM00073">
    <property type="entry name" value="HPT"/>
    <property type="match status" value="1"/>
</dbReference>
<dbReference type="GO" id="GO:0000155">
    <property type="term" value="F:phosphorelay sensor kinase activity"/>
    <property type="evidence" value="ECO:0007669"/>
    <property type="project" value="TreeGrafter"/>
</dbReference>
<feature type="transmembrane region" description="Helical" evidence="4">
    <location>
        <begin position="44"/>
        <end position="64"/>
    </location>
</feature>
<evidence type="ECO:0000256" key="2">
    <source>
        <dbReference type="PROSITE-ProRule" id="PRU00110"/>
    </source>
</evidence>
<keyword evidence="7" id="KW-0808">Transferase</keyword>
<proteinExistence type="predicted"/>
<dbReference type="Pfam" id="PF02518">
    <property type="entry name" value="HATPase_c"/>
    <property type="match status" value="1"/>
</dbReference>
<dbReference type="InterPro" id="IPR005467">
    <property type="entry name" value="His_kinase_dom"/>
</dbReference>
<dbReference type="SUPFAM" id="SSF47226">
    <property type="entry name" value="Histidine-containing phosphotransfer domain, HPT domain"/>
    <property type="match status" value="1"/>
</dbReference>
<organism evidence="7 8">
    <name type="scientific">Rohdeia mirabilis</name>
    <dbReference type="NCBI Taxonomy" id="2528008"/>
    <lineage>
        <taxon>Bacteria</taxon>
        <taxon>Pseudomonadati</taxon>
        <taxon>Planctomycetota</taxon>
        <taxon>Planctomycetia</taxon>
        <taxon>Planctomycetia incertae sedis</taxon>
        <taxon>Rohdeia</taxon>
    </lineage>
</organism>
<sequence length="739" mass="78835">MESTRTDLQRGLHPALRPHWSERALVFATPAALATALASAGGPVAGAIGGVVGAGLGVGAALFASGRTRARLALIDEARREAVAGGRDDLRAQISEIVAEAARTGAEFERRAVYAEDARRAQNRLLAELAPEFYALLRSMGHHAEQLRGLELEPEDEHAAEALCDATSSMRRLLGAVLDLARARAGKLRLRERDFDLAAALDRIARSFDPAARNKGLEYRITVGRMSNHWRFGDERRLQQVVERLLSAALDTCERGSIELDVAEDAERPDRMVFVLNDSAPVHDQASFERLLGESPTGFDNLFELDASLSLALARGLVEVLGGELEASARAEGGHTIRVVLPLPIGSDPRSEPEVASADGVGLRAVVAVPASPDGDLVESVASGLGWIVARATDVDAVDAALAESGGCDVLVVSAALDDGAGPARLADWLERWPGSVGTLLLSGGVAVDPRQLASCGAHLCLSTPLHPGRLRDMFVDLAFAGALAPVRTTRVLLATDDDDAATQETAALVAQGHTVDRVTGFDELLEAFQDAVYGLIVVDPELVRSDEDGAPSLERLEALRGLSAGPFKIRVLENGQEEASHDRSTRERSEHETSSATDRWTSGPTSQVRTQDPETEVIDPQSAEAAVDKAVLESLRELGGEDEPGLVRELIELFFGDTPARLEALRAAVARDDFEEAQRIAHALKSSCGNLGATVLSDLCRAIEDSCRRGSVDSVPSLVDRSTAEYIRVVDALSDELR</sequence>
<feature type="domain" description="Histidine kinase" evidence="5">
    <location>
        <begin position="128"/>
        <end position="345"/>
    </location>
</feature>
<keyword evidence="4" id="KW-0472">Membrane</keyword>